<organism evidence="2 3">
    <name type="scientific">Aedes aegypti</name>
    <name type="common">Yellowfever mosquito</name>
    <name type="synonym">Culex aegypti</name>
    <dbReference type="NCBI Taxonomy" id="7159"/>
    <lineage>
        <taxon>Eukaryota</taxon>
        <taxon>Metazoa</taxon>
        <taxon>Ecdysozoa</taxon>
        <taxon>Arthropoda</taxon>
        <taxon>Hexapoda</taxon>
        <taxon>Insecta</taxon>
        <taxon>Pterygota</taxon>
        <taxon>Neoptera</taxon>
        <taxon>Endopterygota</taxon>
        <taxon>Diptera</taxon>
        <taxon>Nematocera</taxon>
        <taxon>Culicoidea</taxon>
        <taxon>Culicidae</taxon>
        <taxon>Culicinae</taxon>
        <taxon>Aedini</taxon>
        <taxon>Aedes</taxon>
        <taxon>Stegomyia</taxon>
    </lineage>
</organism>
<keyword evidence="1" id="KW-0732">Signal</keyword>
<accession>Q16GA6</accession>
<dbReference type="HOGENOM" id="CLU_240100_0_0_1"/>
<dbReference type="AlphaFoldDB" id="Q16GA6"/>
<reference evidence="2" key="3">
    <citation type="submission" date="2012-09" db="EMBL/GenBank/DDBJ databases">
        <authorList>
            <consortium name="VectorBase"/>
        </authorList>
    </citation>
    <scope>NUCLEOTIDE SEQUENCE</scope>
    <source>
        <strain evidence="2">Liverpool</strain>
    </source>
</reference>
<dbReference type="STRING" id="7159.Q16GA6"/>
<evidence type="ECO:0000313" key="2">
    <source>
        <dbReference type="EMBL" id="EAT33276.1"/>
    </source>
</evidence>
<protein>
    <submittedName>
        <fullName evidence="2">AAEL014442-PA</fullName>
    </submittedName>
</protein>
<gene>
    <name evidence="2" type="ORF">AaeL_AAEL014442</name>
</gene>
<evidence type="ECO:0000256" key="1">
    <source>
        <dbReference type="SAM" id="SignalP"/>
    </source>
</evidence>
<name>Q16GA6_AEDAE</name>
<dbReference type="Proteomes" id="UP000682892">
    <property type="component" value="Unassembled WGS sequence"/>
</dbReference>
<dbReference type="EMBL" id="CH478301">
    <property type="protein sequence ID" value="EAT33276.1"/>
    <property type="molecule type" value="Genomic_DNA"/>
</dbReference>
<reference evidence="2" key="2">
    <citation type="journal article" date="2007" name="Science">
        <title>Genome sequence of Aedes aegypti, a major arbovirus vector.</title>
        <authorList>
            <person name="Nene V."/>
            <person name="Wortman J.R."/>
            <person name="Lawson D."/>
            <person name="Haas B."/>
            <person name="Kodira C."/>
            <person name="Tu Z.J."/>
            <person name="Loftus B."/>
            <person name="Xi Z."/>
            <person name="Megy K."/>
            <person name="Grabherr M."/>
            <person name="Ren Q."/>
            <person name="Zdobnov E.M."/>
            <person name="Lobo N.F."/>
            <person name="Campbell K.S."/>
            <person name="Brown S.E."/>
            <person name="Bonaldo M.F."/>
            <person name="Zhu J."/>
            <person name="Sinkins S.P."/>
            <person name="Hogenkamp D.G."/>
            <person name="Amedeo P."/>
            <person name="Arensburger P."/>
            <person name="Atkinson P.W."/>
            <person name="Bidwell S."/>
            <person name="Biedler J."/>
            <person name="Birney E."/>
            <person name="Bruggner R.V."/>
            <person name="Costas J."/>
            <person name="Coy M.R."/>
            <person name="Crabtree J."/>
            <person name="Crawford M."/>
            <person name="Debruyn B."/>
            <person name="Decaprio D."/>
            <person name="Eiglmeier K."/>
            <person name="Eisenstadt E."/>
            <person name="El-Dorry H."/>
            <person name="Gelbart W.M."/>
            <person name="Gomes S.L."/>
            <person name="Hammond M."/>
            <person name="Hannick L.I."/>
            <person name="Hogan J.R."/>
            <person name="Holmes M.H."/>
            <person name="Jaffe D."/>
            <person name="Johnston J.S."/>
            <person name="Kennedy R.C."/>
            <person name="Koo H."/>
            <person name="Kravitz S."/>
            <person name="Kriventseva E.V."/>
            <person name="Kulp D."/>
            <person name="Labutti K."/>
            <person name="Lee E."/>
            <person name="Li S."/>
            <person name="Lovin D.D."/>
            <person name="Mao C."/>
            <person name="Mauceli E."/>
            <person name="Menck C.F."/>
            <person name="Miller J.R."/>
            <person name="Montgomery P."/>
            <person name="Mori A."/>
            <person name="Nascimento A.L."/>
            <person name="Naveira H.F."/>
            <person name="Nusbaum C."/>
            <person name="O'leary S."/>
            <person name="Orvis J."/>
            <person name="Pertea M."/>
            <person name="Quesneville H."/>
            <person name="Reidenbach K.R."/>
            <person name="Rogers Y.H."/>
            <person name="Roth C.W."/>
            <person name="Schneider J.R."/>
            <person name="Schatz M."/>
            <person name="Shumway M."/>
            <person name="Stanke M."/>
            <person name="Stinson E.O."/>
            <person name="Tubio J.M."/>
            <person name="Vanzee J.P."/>
            <person name="Verjovski-Almeida S."/>
            <person name="Werner D."/>
            <person name="White O."/>
            <person name="Wyder S."/>
            <person name="Zeng Q."/>
            <person name="Zhao Q."/>
            <person name="Zhao Y."/>
            <person name="Hill C.A."/>
            <person name="Raikhel A.S."/>
            <person name="Soares M.B."/>
            <person name="Knudson D.L."/>
            <person name="Lee N.H."/>
            <person name="Galagan J."/>
            <person name="Salzberg S.L."/>
            <person name="Paulsen I.T."/>
            <person name="Dimopoulos G."/>
            <person name="Collins F.H."/>
            <person name="Birren B."/>
            <person name="Fraser-Liggett C.M."/>
            <person name="Severson D.W."/>
        </authorList>
    </citation>
    <scope>NUCLEOTIDE SEQUENCE [LARGE SCALE GENOMIC DNA]</scope>
    <source>
        <strain evidence="2">Liverpool</strain>
    </source>
</reference>
<feature type="signal peptide" evidence="1">
    <location>
        <begin position="1"/>
        <end position="23"/>
    </location>
</feature>
<reference evidence="2" key="1">
    <citation type="submission" date="2005-10" db="EMBL/GenBank/DDBJ databases">
        <authorList>
            <person name="Loftus B.J."/>
            <person name="Nene V.M."/>
            <person name="Hannick L.I."/>
            <person name="Bidwell S."/>
            <person name="Haas B."/>
            <person name="Amedeo P."/>
            <person name="Orvis J."/>
            <person name="Wortman J.R."/>
            <person name="White O.R."/>
            <person name="Salzberg S."/>
            <person name="Shumway M."/>
            <person name="Koo H."/>
            <person name="Zhao Y."/>
            <person name="Holmes M."/>
            <person name="Miller J."/>
            <person name="Schatz M."/>
            <person name="Pop M."/>
            <person name="Pai G."/>
            <person name="Utterback T."/>
            <person name="Rogers Y.-H."/>
            <person name="Kravitz S."/>
            <person name="Fraser C.M."/>
        </authorList>
    </citation>
    <scope>NUCLEOTIDE SEQUENCE</scope>
    <source>
        <strain evidence="2">Liverpool</strain>
    </source>
</reference>
<evidence type="ECO:0000313" key="3">
    <source>
        <dbReference type="Proteomes" id="UP000682892"/>
    </source>
</evidence>
<feature type="chain" id="PRO_5004184488" evidence="1">
    <location>
        <begin position="24"/>
        <end position="115"/>
    </location>
</feature>
<proteinExistence type="predicted"/>
<sequence>MLAKKFSISQTIAMLLVLMVSEMDEDDEECSSEESEFKIFDKNEVNIYGETQLLKEFCMVEIQTLIAEHNVHIDSNADKIVKTAEKICAVKSAFKNFLVDAQKPAKLVNITNDQL</sequence>